<evidence type="ECO:0000256" key="1">
    <source>
        <dbReference type="ARBA" id="ARBA00005641"/>
    </source>
</evidence>
<evidence type="ECO:0000313" key="11">
    <source>
        <dbReference type="Proteomes" id="UP001500742"/>
    </source>
</evidence>
<sequence>MLIVGVSNAAKNKIIRFTQVLNFLLTLLFLTINCLVAKSSPKENSQRALAFKRTKSLDNGISFSWLEQTWNKAPLNQNAIKDSDFELLKKLGFKSIRLPIAFSYLETEQTLTAQLFRNIDKVVKQSHRYGFKLVLDLHNGNLNDTNYTAQTAKIISIWLKITQRYRYTSPDEVLFELYNEPPHMNPDVWKDAAYNIVTALRKVDKNRTYIIGASNYNSIYELSRFVRLADENIIYTFHFYEPFFFTHQGAEWIGNQVATTGVTFPYSAENFPALNPKAKGTPGEAHYQLYKKDGNERSVNDKLQIVKDWGNKYAVPILCGEYGVYNKYADLDSRCRYIKAVRAALKRLNIPGMMWDYNSSFSIFTGKPSILNLPTCMKDAIGYNPAK</sequence>
<evidence type="ECO:0000256" key="8">
    <source>
        <dbReference type="SAM" id="Phobius"/>
    </source>
</evidence>
<accession>A0ABP7PYW2</accession>
<keyword evidence="2 7" id="KW-0378">Hydrolase</keyword>
<comment type="caution">
    <text evidence="10">The sequence shown here is derived from an EMBL/GenBank/DDBJ whole genome shotgun (WGS) entry which is preliminary data.</text>
</comment>
<name>A0ABP7PYW2_9SPHI</name>
<gene>
    <name evidence="10" type="ORF">GCM10022210_24750</name>
</gene>
<keyword evidence="3" id="KW-0136">Cellulose degradation</keyword>
<dbReference type="InterPro" id="IPR050386">
    <property type="entry name" value="Glycosyl_hydrolase_5"/>
</dbReference>
<keyword evidence="11" id="KW-1185">Reference proteome</keyword>
<dbReference type="SUPFAM" id="SSF51445">
    <property type="entry name" value="(Trans)glycosidases"/>
    <property type="match status" value="1"/>
</dbReference>
<dbReference type="InterPro" id="IPR001547">
    <property type="entry name" value="Glyco_hydro_5"/>
</dbReference>
<keyword evidence="6" id="KW-0624">Polysaccharide degradation</keyword>
<comment type="similarity">
    <text evidence="1 7">Belongs to the glycosyl hydrolase 5 (cellulase A) family.</text>
</comment>
<dbReference type="InterPro" id="IPR017853">
    <property type="entry name" value="GH"/>
</dbReference>
<evidence type="ECO:0000259" key="9">
    <source>
        <dbReference type="Pfam" id="PF00150"/>
    </source>
</evidence>
<protein>
    <recommendedName>
        <fullName evidence="9">Glycoside hydrolase family 5 domain-containing protein</fullName>
    </recommendedName>
</protein>
<feature type="domain" description="Glycoside hydrolase family 5" evidence="9">
    <location>
        <begin position="78"/>
        <end position="359"/>
    </location>
</feature>
<dbReference type="Pfam" id="PF00150">
    <property type="entry name" value="Cellulase"/>
    <property type="match status" value="1"/>
</dbReference>
<keyword evidence="8" id="KW-1133">Transmembrane helix</keyword>
<dbReference type="PANTHER" id="PTHR31297">
    <property type="entry name" value="GLUCAN ENDO-1,6-BETA-GLUCOSIDASE B"/>
    <property type="match status" value="1"/>
</dbReference>
<keyword evidence="4" id="KW-0119">Carbohydrate metabolism</keyword>
<evidence type="ECO:0000313" key="10">
    <source>
        <dbReference type="EMBL" id="GAA3973539.1"/>
    </source>
</evidence>
<evidence type="ECO:0000256" key="6">
    <source>
        <dbReference type="ARBA" id="ARBA00023326"/>
    </source>
</evidence>
<evidence type="ECO:0000256" key="3">
    <source>
        <dbReference type="ARBA" id="ARBA00023001"/>
    </source>
</evidence>
<evidence type="ECO:0000256" key="2">
    <source>
        <dbReference type="ARBA" id="ARBA00022801"/>
    </source>
</evidence>
<keyword evidence="8" id="KW-0812">Transmembrane</keyword>
<dbReference type="Proteomes" id="UP001500742">
    <property type="component" value="Unassembled WGS sequence"/>
</dbReference>
<dbReference type="PANTHER" id="PTHR31297:SF41">
    <property type="entry name" value="ENDOGLUCANASE, PUTATIVE (AFU_ORTHOLOGUE AFUA_5G01830)-RELATED"/>
    <property type="match status" value="1"/>
</dbReference>
<evidence type="ECO:0000256" key="7">
    <source>
        <dbReference type="RuleBase" id="RU361153"/>
    </source>
</evidence>
<dbReference type="EMBL" id="BAAAZC010000018">
    <property type="protein sequence ID" value="GAA3973539.1"/>
    <property type="molecule type" value="Genomic_DNA"/>
</dbReference>
<dbReference type="Gene3D" id="3.20.20.80">
    <property type="entry name" value="Glycosidases"/>
    <property type="match status" value="1"/>
</dbReference>
<evidence type="ECO:0000256" key="5">
    <source>
        <dbReference type="ARBA" id="ARBA00023295"/>
    </source>
</evidence>
<feature type="transmembrane region" description="Helical" evidence="8">
    <location>
        <begin position="20"/>
        <end position="37"/>
    </location>
</feature>
<keyword evidence="5 7" id="KW-0326">Glycosidase</keyword>
<proteinExistence type="inferred from homology"/>
<keyword evidence="8" id="KW-0472">Membrane</keyword>
<organism evidence="10 11">
    <name type="scientific">Mucilaginibacter dorajii</name>
    <dbReference type="NCBI Taxonomy" id="692994"/>
    <lineage>
        <taxon>Bacteria</taxon>
        <taxon>Pseudomonadati</taxon>
        <taxon>Bacteroidota</taxon>
        <taxon>Sphingobacteriia</taxon>
        <taxon>Sphingobacteriales</taxon>
        <taxon>Sphingobacteriaceae</taxon>
        <taxon>Mucilaginibacter</taxon>
    </lineage>
</organism>
<reference evidence="11" key="1">
    <citation type="journal article" date="2019" name="Int. J. Syst. Evol. Microbiol.">
        <title>The Global Catalogue of Microorganisms (GCM) 10K type strain sequencing project: providing services to taxonomists for standard genome sequencing and annotation.</title>
        <authorList>
            <consortium name="The Broad Institute Genomics Platform"/>
            <consortium name="The Broad Institute Genome Sequencing Center for Infectious Disease"/>
            <person name="Wu L."/>
            <person name="Ma J."/>
        </authorList>
    </citation>
    <scope>NUCLEOTIDE SEQUENCE [LARGE SCALE GENOMIC DNA]</scope>
    <source>
        <strain evidence="11">JCM 16601</strain>
    </source>
</reference>
<evidence type="ECO:0000256" key="4">
    <source>
        <dbReference type="ARBA" id="ARBA00023277"/>
    </source>
</evidence>